<evidence type="ECO:0000313" key="2">
    <source>
        <dbReference type="Proteomes" id="UP001595976"/>
    </source>
</evidence>
<organism evidence="1 2">
    <name type="scientific">Bosea minatitlanensis</name>
    <dbReference type="NCBI Taxonomy" id="128782"/>
    <lineage>
        <taxon>Bacteria</taxon>
        <taxon>Pseudomonadati</taxon>
        <taxon>Pseudomonadota</taxon>
        <taxon>Alphaproteobacteria</taxon>
        <taxon>Hyphomicrobiales</taxon>
        <taxon>Boseaceae</taxon>
        <taxon>Bosea</taxon>
    </lineage>
</organism>
<keyword evidence="2" id="KW-1185">Reference proteome</keyword>
<name>A0ABW0F758_9HYPH</name>
<dbReference type="SUPFAM" id="SSF53254">
    <property type="entry name" value="Phosphoglycerate mutase-like"/>
    <property type="match status" value="1"/>
</dbReference>
<evidence type="ECO:0008006" key="3">
    <source>
        <dbReference type="Google" id="ProtNLM"/>
    </source>
</evidence>
<sequence>MKILDIRRHSMRQKPGQHLSQDGVELARRVGAHLGPYEAVLTSNLARAIETAVAMGFALNDISEEIGLYPEALSEQLEWPASLEKIDHRLSLFPEHQILASKQVASWKSILPKIPEKGCGLIITYGTLLEIGAIFLLREIGRPIEGPAFAYCEGLRVHVNGETVEAVEFMRLPEGQRMLSN</sequence>
<reference evidence="2" key="1">
    <citation type="journal article" date="2019" name="Int. J. Syst. Evol. Microbiol.">
        <title>The Global Catalogue of Microorganisms (GCM) 10K type strain sequencing project: providing services to taxonomists for standard genome sequencing and annotation.</title>
        <authorList>
            <consortium name="The Broad Institute Genomics Platform"/>
            <consortium name="The Broad Institute Genome Sequencing Center for Infectious Disease"/>
            <person name="Wu L."/>
            <person name="Ma J."/>
        </authorList>
    </citation>
    <scope>NUCLEOTIDE SEQUENCE [LARGE SCALE GENOMIC DNA]</scope>
    <source>
        <strain evidence="2">CGMCC 1.15643</strain>
    </source>
</reference>
<dbReference type="InterPro" id="IPR029033">
    <property type="entry name" value="His_PPase_superfam"/>
</dbReference>
<dbReference type="RefSeq" id="WP_158445490.1">
    <property type="nucleotide sequence ID" value="NZ_JAOAOS010000003.1"/>
</dbReference>
<dbReference type="Gene3D" id="3.40.50.1240">
    <property type="entry name" value="Phosphoglycerate mutase-like"/>
    <property type="match status" value="1"/>
</dbReference>
<protein>
    <recommendedName>
        <fullName evidence="3">Histidine phosphatase family protein</fullName>
    </recommendedName>
</protein>
<accession>A0ABW0F758</accession>
<proteinExistence type="predicted"/>
<gene>
    <name evidence="1" type="ORF">ACFPK2_17325</name>
</gene>
<evidence type="ECO:0000313" key="1">
    <source>
        <dbReference type="EMBL" id="MFC5294753.1"/>
    </source>
</evidence>
<dbReference type="EMBL" id="JBHSLI010000007">
    <property type="protein sequence ID" value="MFC5294753.1"/>
    <property type="molecule type" value="Genomic_DNA"/>
</dbReference>
<comment type="caution">
    <text evidence="1">The sequence shown here is derived from an EMBL/GenBank/DDBJ whole genome shotgun (WGS) entry which is preliminary data.</text>
</comment>
<dbReference type="Proteomes" id="UP001595976">
    <property type="component" value="Unassembled WGS sequence"/>
</dbReference>